<accession>A0A2C9DB45</accession>
<keyword evidence="2" id="KW-1185">Reference proteome</keyword>
<dbReference type="Pfam" id="PF06545">
    <property type="entry name" value="AllG"/>
    <property type="match status" value="1"/>
</dbReference>
<reference evidence="2" key="1">
    <citation type="submission" date="2017-09" db="EMBL/GenBank/DDBJ databases">
        <title>Genome sequence of Nannocystis excedens DSM 71.</title>
        <authorList>
            <person name="Blom J."/>
        </authorList>
    </citation>
    <scope>NUCLEOTIDE SEQUENCE [LARGE SCALE GENOMIC DNA]</scope>
    <source>
        <strain evidence="2">type strain: E19</strain>
    </source>
</reference>
<dbReference type="Proteomes" id="UP000223606">
    <property type="component" value="Chromosome 1"/>
</dbReference>
<dbReference type="EMBL" id="LT960614">
    <property type="protein sequence ID" value="SON56961.1"/>
    <property type="molecule type" value="Genomic_DNA"/>
</dbReference>
<name>A0A2C9DB45_9HYPH</name>
<sequence length="382" mass="38833">MTDWQTSPATLSSFERLVAARPQWTETAPLKDLIDLPARTLLHAGPPFADPGSVAIPVLISAAVAAVLEGWVADVESARSAILAGELALMPAQDFGVVTPLAFVVGPGTWCLKVEDEAGKAPGKISPLNDGPATFGLRFGTGNPDGIAYVRRVGETLGPALRDAMTAPIPVLPIMTAGLAGGDELHGRVSSANDALMAALPILDETATADLRLANQFVLNLLMAGTAVMLAAAAGVPGSSLVVAAGGNGVDLGWKRADAPDQWITMPAAPPVGPRMKPDGDVLPAIGDSAVLDACGFGAASLRFCPDLLAALGDLLPPVCADPEAHAAFVGPHPAFAIPGLRLGLDADCPAPRPGIMLAMLDAGGHFGLLGRGVAPWPNAAR</sequence>
<dbReference type="OrthoDB" id="6193532at2"/>
<dbReference type="InterPro" id="IPR009499">
    <property type="entry name" value="AllG-like"/>
</dbReference>
<dbReference type="AlphaFoldDB" id="A0A2C9DB45"/>
<dbReference type="Gene3D" id="1.10.10.660">
    <property type="entry name" value="conserved protein of unknown function from Enterococcus faecalis V583"/>
    <property type="match status" value="1"/>
</dbReference>
<dbReference type="KEGG" id="hdi:HDIA_3420"/>
<evidence type="ECO:0000313" key="2">
    <source>
        <dbReference type="Proteomes" id="UP000223606"/>
    </source>
</evidence>
<dbReference type="RefSeq" id="WP_099557282.1">
    <property type="nucleotide sequence ID" value="NZ_LT960614.1"/>
</dbReference>
<protein>
    <recommendedName>
        <fullName evidence="3">DUF1116 domain-containing protein</fullName>
    </recommendedName>
</protein>
<evidence type="ECO:0008006" key="3">
    <source>
        <dbReference type="Google" id="ProtNLM"/>
    </source>
</evidence>
<proteinExistence type="predicted"/>
<dbReference type="InterPro" id="IPR024033">
    <property type="entry name" value="OXTCase_su_AllG_h-dom"/>
</dbReference>
<evidence type="ECO:0000313" key="1">
    <source>
        <dbReference type="EMBL" id="SON56961.1"/>
    </source>
</evidence>
<organism evidence="1 2">
    <name type="scientific">Hartmannibacter diazotrophicus</name>
    <dbReference type="NCBI Taxonomy" id="1482074"/>
    <lineage>
        <taxon>Bacteria</taxon>
        <taxon>Pseudomonadati</taxon>
        <taxon>Pseudomonadota</taxon>
        <taxon>Alphaproteobacteria</taxon>
        <taxon>Hyphomicrobiales</taxon>
        <taxon>Pleomorphomonadaceae</taxon>
        <taxon>Hartmannibacter</taxon>
    </lineage>
</organism>
<dbReference type="Gene3D" id="3.90.1700.10">
    <property type="entry name" value="v583 domain like"/>
    <property type="match status" value="1"/>
</dbReference>
<dbReference type="Gene3D" id="3.90.1710.10">
    <property type="entry name" value="Enterococcus faecalis V583 domain"/>
    <property type="match status" value="1"/>
</dbReference>
<gene>
    <name evidence="1" type="ORF">HDIA_3420</name>
</gene>